<dbReference type="NCBIfam" id="TIGR00974">
    <property type="entry name" value="3a0107s02c"/>
    <property type="match status" value="1"/>
</dbReference>
<keyword evidence="7 10" id="KW-0812">Transmembrane</keyword>
<dbReference type="KEGG" id="ftj:FTUN_8552"/>
<dbReference type="InterPro" id="IPR035906">
    <property type="entry name" value="MetI-like_sf"/>
</dbReference>
<protein>
    <recommendedName>
        <fullName evidence="3 10">Phosphate transport system permease protein PstA</fullName>
    </recommendedName>
</protein>
<dbReference type="RefSeq" id="WP_227254659.1">
    <property type="nucleotide sequence ID" value="NZ_CP053452.2"/>
</dbReference>
<evidence type="ECO:0000256" key="1">
    <source>
        <dbReference type="ARBA" id="ARBA00004651"/>
    </source>
</evidence>
<dbReference type="AlphaFoldDB" id="A0A6M5Z670"/>
<keyword evidence="6" id="KW-0592">Phosphate transport</keyword>
<evidence type="ECO:0000256" key="2">
    <source>
        <dbReference type="ARBA" id="ARBA00007069"/>
    </source>
</evidence>
<evidence type="ECO:0000256" key="9">
    <source>
        <dbReference type="ARBA" id="ARBA00023136"/>
    </source>
</evidence>
<feature type="transmembrane region" description="Helical" evidence="10">
    <location>
        <begin position="161"/>
        <end position="184"/>
    </location>
</feature>
<evidence type="ECO:0000256" key="5">
    <source>
        <dbReference type="ARBA" id="ARBA00022475"/>
    </source>
</evidence>
<feature type="transmembrane region" description="Helical" evidence="10">
    <location>
        <begin position="90"/>
        <end position="115"/>
    </location>
</feature>
<dbReference type="InterPro" id="IPR051408">
    <property type="entry name" value="Phosphate_transprt_permease"/>
</dbReference>
<evidence type="ECO:0000256" key="4">
    <source>
        <dbReference type="ARBA" id="ARBA00022448"/>
    </source>
</evidence>
<dbReference type="CDD" id="cd06261">
    <property type="entry name" value="TM_PBP2"/>
    <property type="match status" value="1"/>
</dbReference>
<dbReference type="GO" id="GO:0035435">
    <property type="term" value="P:phosphate ion transmembrane transport"/>
    <property type="evidence" value="ECO:0007669"/>
    <property type="project" value="InterPro"/>
</dbReference>
<keyword evidence="8 10" id="KW-1133">Transmembrane helix</keyword>
<feature type="transmembrane region" description="Helical" evidence="10">
    <location>
        <begin position="30"/>
        <end position="55"/>
    </location>
</feature>
<sequence length="305" mass="31678">MAATPPPGPAAEVPHDTAALEHSLRKPRTLFSAGLTVLVFVLAFTAAVPLFSVLYELIVMGGGKLVREGARFFIELPPAAGMDGGGIGNALLGTLIIVSMAAALSVPIGICAAVYLAEFAPASRFSTSVRFCAKVLTGFPSVLAGLVAYAAIVLVTGQFSAIAAAIAIAILMLPTVLLTAEDAIKMVPKRMREAAVGMGCTPTQVTLKVVLPTAMPGILTGVMLAVARAAGETAPLLFTALFSDYWPTRNPMEPMASMAVLIYNFAGSPFPNQIEIAWAASLVLVFIVLMANIAAQIYSSRGTVR</sequence>
<dbReference type="PANTHER" id="PTHR42922:SF1">
    <property type="entry name" value="PHOSPHATE TRANSPORT SYSTEM PERMEASE PROTEIN PSTA"/>
    <property type="match status" value="1"/>
</dbReference>
<comment type="subcellular location">
    <subcellularLocation>
        <location evidence="1 10">Cell membrane</location>
        <topology evidence="1 10">Multi-pass membrane protein</topology>
    </subcellularLocation>
</comment>
<evidence type="ECO:0000256" key="3">
    <source>
        <dbReference type="ARBA" id="ARBA00016864"/>
    </source>
</evidence>
<organism evidence="12 13">
    <name type="scientific">Frigoriglobus tundricola</name>
    <dbReference type="NCBI Taxonomy" id="2774151"/>
    <lineage>
        <taxon>Bacteria</taxon>
        <taxon>Pseudomonadati</taxon>
        <taxon>Planctomycetota</taxon>
        <taxon>Planctomycetia</taxon>
        <taxon>Gemmatales</taxon>
        <taxon>Gemmataceae</taxon>
        <taxon>Frigoriglobus</taxon>
    </lineage>
</organism>
<gene>
    <name evidence="12" type="ORF">FTUN_8552</name>
</gene>
<keyword evidence="5 10" id="KW-1003">Cell membrane</keyword>
<keyword evidence="9 10" id="KW-0472">Membrane</keyword>
<dbReference type="InterPro" id="IPR000515">
    <property type="entry name" value="MetI-like"/>
</dbReference>
<dbReference type="GO" id="GO:0005315">
    <property type="term" value="F:phosphate transmembrane transporter activity"/>
    <property type="evidence" value="ECO:0007669"/>
    <property type="project" value="InterPro"/>
</dbReference>
<evidence type="ECO:0000256" key="7">
    <source>
        <dbReference type="ARBA" id="ARBA00022692"/>
    </source>
</evidence>
<name>A0A6M5Z670_9BACT</name>
<evidence type="ECO:0000313" key="12">
    <source>
        <dbReference type="EMBL" id="QJX00914.1"/>
    </source>
</evidence>
<feature type="transmembrane region" description="Helical" evidence="10">
    <location>
        <begin position="276"/>
        <end position="295"/>
    </location>
</feature>
<evidence type="ECO:0000313" key="13">
    <source>
        <dbReference type="Proteomes" id="UP000503447"/>
    </source>
</evidence>
<feature type="transmembrane region" description="Helical" evidence="10">
    <location>
        <begin position="135"/>
        <end position="155"/>
    </location>
</feature>
<dbReference type="Gene3D" id="1.10.3720.10">
    <property type="entry name" value="MetI-like"/>
    <property type="match status" value="1"/>
</dbReference>
<dbReference type="SUPFAM" id="SSF161098">
    <property type="entry name" value="MetI-like"/>
    <property type="match status" value="1"/>
</dbReference>
<dbReference type="EMBL" id="CP053452">
    <property type="protein sequence ID" value="QJX00914.1"/>
    <property type="molecule type" value="Genomic_DNA"/>
</dbReference>
<accession>A0A6M5Z670</accession>
<comment type="similarity">
    <text evidence="2 10">Belongs to the binding-protein-dependent transport system permease family. CysTW subfamily.</text>
</comment>
<feature type="transmembrane region" description="Helical" evidence="10">
    <location>
        <begin position="205"/>
        <end position="227"/>
    </location>
</feature>
<feature type="domain" description="ABC transmembrane type-1" evidence="11">
    <location>
        <begin position="91"/>
        <end position="295"/>
    </location>
</feature>
<keyword evidence="4" id="KW-0813">Transport</keyword>
<dbReference type="Proteomes" id="UP000503447">
    <property type="component" value="Chromosome"/>
</dbReference>
<reference evidence="13" key="1">
    <citation type="submission" date="2020-05" db="EMBL/GenBank/DDBJ databases">
        <title>Frigoriglobus tundricola gen. nov., sp. nov., a psychrotolerant cellulolytic planctomycete of the family Gemmataceae with two divergent copies of 16S rRNA gene.</title>
        <authorList>
            <person name="Kulichevskaya I.S."/>
            <person name="Ivanova A.A."/>
            <person name="Naumoff D.G."/>
            <person name="Beletsky A.V."/>
            <person name="Rijpstra W.I.C."/>
            <person name="Sinninghe Damste J.S."/>
            <person name="Mardanov A.V."/>
            <person name="Ravin N.V."/>
            <person name="Dedysh S.N."/>
        </authorList>
    </citation>
    <scope>NUCLEOTIDE SEQUENCE [LARGE SCALE GENOMIC DNA]</scope>
    <source>
        <strain evidence="13">PL17</strain>
    </source>
</reference>
<evidence type="ECO:0000256" key="10">
    <source>
        <dbReference type="RuleBase" id="RU363043"/>
    </source>
</evidence>
<proteinExistence type="inferred from homology"/>
<dbReference type="PROSITE" id="PS50928">
    <property type="entry name" value="ABC_TM1"/>
    <property type="match status" value="1"/>
</dbReference>
<dbReference type="Pfam" id="PF00528">
    <property type="entry name" value="BPD_transp_1"/>
    <property type="match status" value="1"/>
</dbReference>
<evidence type="ECO:0000256" key="8">
    <source>
        <dbReference type="ARBA" id="ARBA00022989"/>
    </source>
</evidence>
<evidence type="ECO:0000256" key="6">
    <source>
        <dbReference type="ARBA" id="ARBA00022592"/>
    </source>
</evidence>
<dbReference type="PANTHER" id="PTHR42922">
    <property type="entry name" value="PHOSPHATE TRANSPORT SYSTEM PERMEASE PROTEIN PSTA"/>
    <property type="match status" value="1"/>
</dbReference>
<dbReference type="InterPro" id="IPR005672">
    <property type="entry name" value="Phosphate_PstA"/>
</dbReference>
<dbReference type="GO" id="GO:0005886">
    <property type="term" value="C:plasma membrane"/>
    <property type="evidence" value="ECO:0007669"/>
    <property type="project" value="UniProtKB-SubCell"/>
</dbReference>
<keyword evidence="13" id="KW-1185">Reference proteome</keyword>
<evidence type="ECO:0000259" key="11">
    <source>
        <dbReference type="PROSITE" id="PS50928"/>
    </source>
</evidence>